<dbReference type="PRINTS" id="PR01573">
    <property type="entry name" value="SUPERTUBBY"/>
</dbReference>
<organism evidence="4">
    <name type="scientific">Medicago truncatula</name>
    <name type="common">Barrel medic</name>
    <name type="synonym">Medicago tribuloides</name>
    <dbReference type="NCBI Taxonomy" id="3880"/>
    <lineage>
        <taxon>Eukaryota</taxon>
        <taxon>Viridiplantae</taxon>
        <taxon>Streptophyta</taxon>
        <taxon>Embryophyta</taxon>
        <taxon>Tracheophyta</taxon>
        <taxon>Spermatophyta</taxon>
        <taxon>Magnoliopsida</taxon>
        <taxon>eudicotyledons</taxon>
        <taxon>Gunneridae</taxon>
        <taxon>Pentapetalae</taxon>
        <taxon>rosids</taxon>
        <taxon>fabids</taxon>
        <taxon>Fabales</taxon>
        <taxon>Fabaceae</taxon>
        <taxon>Papilionoideae</taxon>
        <taxon>50 kb inversion clade</taxon>
        <taxon>NPAAA clade</taxon>
        <taxon>Hologalegina</taxon>
        <taxon>IRL clade</taxon>
        <taxon>Trifolieae</taxon>
        <taxon>Medicago</taxon>
    </lineage>
</organism>
<sequence length="350" mass="39666">MSLKIIVCKLKGMKNRLGSISKSVETKHRLCRTKSHVALDVTPIEPVQQGQWAYLPPELLLDIIRRVEESATSWPARAIVVCCASVCKSWRSITLEIVKTPQQCGMLTFPISLKQPGPSDYRIQCFIRRNKRTSTFLLYLGLEPCKFDFAGIDFTIYDSQPPHDAAVQPNCRPSGMFNSKPVSPRRVQACSHLVSTISYKFFWKSPRRMYCIMNSNIVTTIQEGGNTTSPTLLPKIFDEPFSPSPELLGLSQGSIQPLLLKSKDYMRDEQRKCWCLDYMGRAKENAIVLSTKNFQLVEDVVDPSHNASPVERERVVLQLGKIGKDIFIMDYSYPLSAFQAFAICLTQMRV</sequence>
<proteinExistence type="inferred from homology"/>
<dbReference type="InterPro" id="IPR025659">
    <property type="entry name" value="Tubby-like_C"/>
</dbReference>
<gene>
    <name evidence="4" type="ORF">MtrunA17_Chr8g0373331</name>
</gene>
<dbReference type="Gramene" id="rna48513">
    <property type="protein sequence ID" value="RHN42114.1"/>
    <property type="gene ID" value="gene48513"/>
</dbReference>
<comment type="similarity">
    <text evidence="1">Belongs to the TUB family.</text>
</comment>
<dbReference type="PANTHER" id="PTHR16517:SF142">
    <property type="entry name" value="TRANSCRIPTION FACTOR TUBBY FAMILY-RELATED"/>
    <property type="match status" value="1"/>
</dbReference>
<dbReference type="SUPFAM" id="SSF54518">
    <property type="entry name" value="Tubby C-terminal domain-like"/>
    <property type="match status" value="1"/>
</dbReference>
<dbReference type="AlphaFoldDB" id="A0A396GRI1"/>
<evidence type="ECO:0000259" key="2">
    <source>
        <dbReference type="Pfam" id="PF01167"/>
    </source>
</evidence>
<accession>A0A396GRI1</accession>
<dbReference type="InterPro" id="IPR001810">
    <property type="entry name" value="F-box_dom"/>
</dbReference>
<protein>
    <submittedName>
        <fullName evidence="4">Putative transcription factor TUBBY family</fullName>
    </submittedName>
</protein>
<dbReference type="InterPro" id="IPR036047">
    <property type="entry name" value="F-box-like_dom_sf"/>
</dbReference>
<feature type="domain" description="Tubby C-terminal" evidence="2">
    <location>
        <begin position="148"/>
        <end position="348"/>
    </location>
</feature>
<dbReference type="Pfam" id="PF01167">
    <property type="entry name" value="Tub"/>
    <property type="match status" value="1"/>
</dbReference>
<dbReference type="Gene3D" id="3.20.90.10">
    <property type="entry name" value="Tubby Protein, Chain A"/>
    <property type="match status" value="1"/>
</dbReference>
<evidence type="ECO:0000259" key="3">
    <source>
        <dbReference type="Pfam" id="PF12937"/>
    </source>
</evidence>
<dbReference type="Pfam" id="PF12937">
    <property type="entry name" value="F-box-like"/>
    <property type="match status" value="1"/>
</dbReference>
<name>A0A396GRI1_MEDTR</name>
<dbReference type="SUPFAM" id="SSF81383">
    <property type="entry name" value="F-box domain"/>
    <property type="match status" value="1"/>
</dbReference>
<dbReference type="PANTHER" id="PTHR16517">
    <property type="entry name" value="TUBBY-RELATED"/>
    <property type="match status" value="1"/>
</dbReference>
<comment type="caution">
    <text evidence="4">The sequence shown here is derived from an EMBL/GenBank/DDBJ whole genome shotgun (WGS) entry which is preliminary data.</text>
</comment>
<feature type="domain" description="F-box" evidence="3">
    <location>
        <begin position="52"/>
        <end position="95"/>
    </location>
</feature>
<reference evidence="4" key="1">
    <citation type="journal article" date="2018" name="Nat. Plants">
        <title>Whole-genome landscape of Medicago truncatula symbiotic genes.</title>
        <authorList>
            <person name="Pecrix Y."/>
            <person name="Gamas P."/>
            <person name="Carrere S."/>
        </authorList>
    </citation>
    <scope>NUCLEOTIDE SEQUENCE</scope>
    <source>
        <tissue evidence="4">Leaves</tissue>
    </source>
</reference>
<evidence type="ECO:0000313" key="4">
    <source>
        <dbReference type="EMBL" id="RHN42114.1"/>
    </source>
</evidence>
<dbReference type="InterPro" id="IPR000007">
    <property type="entry name" value="Tubby_C"/>
</dbReference>
<dbReference type="EMBL" id="PSQE01000008">
    <property type="protein sequence ID" value="RHN42114.1"/>
    <property type="molecule type" value="Genomic_DNA"/>
</dbReference>
<dbReference type="Gene3D" id="1.20.1280.50">
    <property type="match status" value="1"/>
</dbReference>
<evidence type="ECO:0000256" key="1">
    <source>
        <dbReference type="ARBA" id="ARBA00007129"/>
    </source>
</evidence>
<dbReference type="Proteomes" id="UP000265566">
    <property type="component" value="Chromosome 8"/>
</dbReference>